<sequence length="289" mass="33338">MLTIVRALFSISLNFTQFIASAIPALLAAKLRYRLLQSSTSKSQTSLRHGYEFFRYDRNALNHTEKDLWELDTQLSNDQKQQDAFLSSIAYPFWGFPVQEDHDYGILSQTKLPEKMKSNNADLLLYVSPDEQPAFVEVKAWWVVSAASIERYLQTLTKTERFNWYVPGKMDNNDFVVEAVLDRTLLARLQVHRSYLELHPIFLGLCMVTLDTCLGGPRWHFPGGNQVTKDKEWKVWRTDFQSRVDRLVEAICPKKSRFVKRNAKNGMFGAPESPSTGKDPLTSWVEYQG</sequence>
<evidence type="ECO:0000313" key="2">
    <source>
        <dbReference type="Proteomes" id="UP000814128"/>
    </source>
</evidence>
<name>A0ACB8Q871_9AGAM</name>
<protein>
    <submittedName>
        <fullName evidence="1">Uncharacterized protein</fullName>
    </submittedName>
</protein>
<organism evidence="1 2">
    <name type="scientific">Vararia minispora EC-137</name>
    <dbReference type="NCBI Taxonomy" id="1314806"/>
    <lineage>
        <taxon>Eukaryota</taxon>
        <taxon>Fungi</taxon>
        <taxon>Dikarya</taxon>
        <taxon>Basidiomycota</taxon>
        <taxon>Agaricomycotina</taxon>
        <taxon>Agaricomycetes</taxon>
        <taxon>Russulales</taxon>
        <taxon>Lachnocladiaceae</taxon>
        <taxon>Vararia</taxon>
    </lineage>
</organism>
<keyword evidence="2" id="KW-1185">Reference proteome</keyword>
<comment type="caution">
    <text evidence="1">The sequence shown here is derived from an EMBL/GenBank/DDBJ whole genome shotgun (WGS) entry which is preliminary data.</text>
</comment>
<dbReference type="Proteomes" id="UP000814128">
    <property type="component" value="Unassembled WGS sequence"/>
</dbReference>
<reference evidence="1" key="2">
    <citation type="journal article" date="2022" name="New Phytol.">
        <title>Evolutionary transition to the ectomycorrhizal habit in the genomes of a hyperdiverse lineage of mushroom-forming fungi.</title>
        <authorList>
            <person name="Looney B."/>
            <person name="Miyauchi S."/>
            <person name="Morin E."/>
            <person name="Drula E."/>
            <person name="Courty P.E."/>
            <person name="Kohler A."/>
            <person name="Kuo A."/>
            <person name="LaButti K."/>
            <person name="Pangilinan J."/>
            <person name="Lipzen A."/>
            <person name="Riley R."/>
            <person name="Andreopoulos W."/>
            <person name="He G."/>
            <person name="Johnson J."/>
            <person name="Nolan M."/>
            <person name="Tritt A."/>
            <person name="Barry K.W."/>
            <person name="Grigoriev I.V."/>
            <person name="Nagy L.G."/>
            <person name="Hibbett D."/>
            <person name="Henrissat B."/>
            <person name="Matheny P.B."/>
            <person name="Labbe J."/>
            <person name="Martin F.M."/>
        </authorList>
    </citation>
    <scope>NUCLEOTIDE SEQUENCE</scope>
    <source>
        <strain evidence="1">EC-137</strain>
    </source>
</reference>
<evidence type="ECO:0000313" key="1">
    <source>
        <dbReference type="EMBL" id="KAI0028010.1"/>
    </source>
</evidence>
<reference evidence="1" key="1">
    <citation type="submission" date="2021-02" db="EMBL/GenBank/DDBJ databases">
        <authorList>
            <consortium name="DOE Joint Genome Institute"/>
            <person name="Ahrendt S."/>
            <person name="Looney B.P."/>
            <person name="Miyauchi S."/>
            <person name="Morin E."/>
            <person name="Drula E."/>
            <person name="Courty P.E."/>
            <person name="Chicoki N."/>
            <person name="Fauchery L."/>
            <person name="Kohler A."/>
            <person name="Kuo A."/>
            <person name="Labutti K."/>
            <person name="Pangilinan J."/>
            <person name="Lipzen A."/>
            <person name="Riley R."/>
            <person name="Andreopoulos W."/>
            <person name="He G."/>
            <person name="Johnson J."/>
            <person name="Barry K.W."/>
            <person name="Grigoriev I.V."/>
            <person name="Nagy L."/>
            <person name="Hibbett D."/>
            <person name="Henrissat B."/>
            <person name="Matheny P.B."/>
            <person name="Labbe J."/>
            <person name="Martin F."/>
        </authorList>
    </citation>
    <scope>NUCLEOTIDE SEQUENCE</scope>
    <source>
        <strain evidence="1">EC-137</strain>
    </source>
</reference>
<dbReference type="EMBL" id="MU273804">
    <property type="protein sequence ID" value="KAI0028010.1"/>
    <property type="molecule type" value="Genomic_DNA"/>
</dbReference>
<gene>
    <name evidence="1" type="ORF">K488DRAFT_90187</name>
</gene>
<accession>A0ACB8Q871</accession>
<proteinExistence type="predicted"/>